<keyword evidence="2" id="KW-1185">Reference proteome</keyword>
<dbReference type="AlphaFoldDB" id="A0A0B0N646"/>
<reference evidence="2" key="1">
    <citation type="submission" date="2014-09" db="EMBL/GenBank/DDBJ databases">
        <authorList>
            <person name="Mudge J."/>
            <person name="Ramaraj T."/>
            <person name="Lindquist I.E."/>
            <person name="Bharti A.K."/>
            <person name="Sundararajan A."/>
            <person name="Cameron C.T."/>
            <person name="Woodward J.E."/>
            <person name="May G.D."/>
            <person name="Brubaker C."/>
            <person name="Broadhvest J."/>
            <person name="Wilkins T.A."/>
        </authorList>
    </citation>
    <scope>NUCLEOTIDE SEQUENCE</scope>
    <source>
        <strain evidence="2">cv. AKA8401</strain>
    </source>
</reference>
<proteinExistence type="predicted"/>
<name>A0A0B0N646_GOSAR</name>
<accession>A0A0B0N646</accession>
<comment type="caution">
    <text evidence="1">The sequence shown here is derived from an EMBL/GenBank/DDBJ whole genome shotgun (WGS) entry which is preliminary data.</text>
</comment>
<dbReference type="GO" id="GO:0016874">
    <property type="term" value="F:ligase activity"/>
    <property type="evidence" value="ECO:0007669"/>
    <property type="project" value="UniProtKB-KW"/>
</dbReference>
<dbReference type="EMBL" id="JRRC01493364">
    <property type="protein sequence ID" value="KHG08265.1"/>
    <property type="molecule type" value="Genomic_DNA"/>
</dbReference>
<keyword evidence="1" id="KW-0436">Ligase</keyword>
<sequence length="72" mass="8460">MAHLGARFQYIRWYSKCSMGKLLSNLTENPRGKSMRRISIWLCYEIVQLYSASLSWRSSEILSHYQAIMLGK</sequence>
<dbReference type="Proteomes" id="UP000032142">
    <property type="component" value="Unassembled WGS sequence"/>
</dbReference>
<protein>
    <submittedName>
        <fullName evidence="1">Isoleucine--tRNA ligase</fullName>
    </submittedName>
</protein>
<evidence type="ECO:0000313" key="2">
    <source>
        <dbReference type="Proteomes" id="UP000032142"/>
    </source>
</evidence>
<gene>
    <name evidence="1" type="ORF">F383_35236</name>
</gene>
<evidence type="ECO:0000313" key="1">
    <source>
        <dbReference type="EMBL" id="KHG08265.1"/>
    </source>
</evidence>
<organism evidence="1 2">
    <name type="scientific">Gossypium arboreum</name>
    <name type="common">Tree cotton</name>
    <name type="synonym">Gossypium nanking</name>
    <dbReference type="NCBI Taxonomy" id="29729"/>
    <lineage>
        <taxon>Eukaryota</taxon>
        <taxon>Viridiplantae</taxon>
        <taxon>Streptophyta</taxon>
        <taxon>Embryophyta</taxon>
        <taxon>Tracheophyta</taxon>
        <taxon>Spermatophyta</taxon>
        <taxon>Magnoliopsida</taxon>
        <taxon>eudicotyledons</taxon>
        <taxon>Gunneridae</taxon>
        <taxon>Pentapetalae</taxon>
        <taxon>rosids</taxon>
        <taxon>malvids</taxon>
        <taxon>Malvales</taxon>
        <taxon>Malvaceae</taxon>
        <taxon>Malvoideae</taxon>
        <taxon>Gossypium</taxon>
    </lineage>
</organism>